<reference evidence="8" key="2">
    <citation type="journal article" date="2013" name="Science">
        <title>Gene Transfer from Bacteria and Archaea Facilitated Evolution of an Extremophilic Eukaryote.</title>
        <authorList>
            <person name="Schoenknecht G."/>
            <person name="Chen W.-H."/>
            <person name="Ternes C.M."/>
            <person name="Barbier G.G."/>
            <person name="Shrestha R.P."/>
            <person name="Stanke M."/>
            <person name="Brautigam A."/>
            <person name="Baker B.J."/>
            <person name="Banfield J.F."/>
            <person name="Garavito R.M."/>
            <person name="Carr K."/>
            <person name="Wilkerson C."/>
            <person name="Rensing S.A."/>
            <person name="Gagneul D."/>
            <person name="Dickenson N.E."/>
            <person name="Oesterhelt C."/>
            <person name="Lercher M.J."/>
            <person name="Weber A.P.M."/>
        </authorList>
    </citation>
    <scope>NUCLEOTIDE SEQUENCE</scope>
    <source>
        <strain evidence="8">074W</strain>
    </source>
</reference>
<dbReference type="FunFam" id="4.10.1000.10:FF:000001">
    <property type="entry name" value="zinc finger CCCH domain-containing protein 15-like"/>
    <property type="match status" value="1"/>
</dbReference>
<dbReference type="PANTHER" id="PTHR12547">
    <property type="entry name" value="CCCH ZINC FINGER/TIS11-RELATED"/>
    <property type="match status" value="1"/>
</dbReference>
<dbReference type="Gramene" id="EME30869">
    <property type="protein sequence ID" value="EME30869"/>
    <property type="gene ID" value="Gasu_18820"/>
</dbReference>
<sequence>MITEVDNPMSFVHSEHFMNYSSAVSCLAKVAMESQHACGQAKYTTLSRTEPLSEESSQVCRSAQQDSFSQVSVNDSTVEKISKPSVGIEQSNFICERKGSGEGIEDFNSSNSLQSKQQRNVLQPVQVKEDIYQLSTEEHNDITQFSYDPGLSEGYALKDNCSPRAPNFCALEPIFAVHSSAVQDTSMIPILLYTNQFPSSPNTTFPVHDQVSWTNWFHPSLLSSSTWKISNSKSRDHTIPWNEPESKVSCNDLYKTELCRSFMETGFCRYHSKCQFAHGVEELRPVKRHPKYKTRLCKNFVENGTCPYGSRCRFIHGSSGASSFEGLQTDLLLAVQGISLGKERRHSRLPVFQTLEEKSDIHSK</sequence>
<evidence type="ECO:0000256" key="5">
    <source>
        <dbReference type="PROSITE-ProRule" id="PRU00723"/>
    </source>
</evidence>
<dbReference type="FunFam" id="4.10.1000.10:FF:000002">
    <property type="entry name" value="Zinc finger protein 36, C3H1 type-like 1"/>
    <property type="match status" value="1"/>
</dbReference>
<evidence type="ECO:0000313" key="9">
    <source>
        <dbReference type="Proteomes" id="UP000030680"/>
    </source>
</evidence>
<feature type="zinc finger region" description="C3H1-type" evidence="5">
    <location>
        <begin position="253"/>
        <end position="281"/>
    </location>
</feature>
<evidence type="ECO:0000256" key="1">
    <source>
        <dbReference type="ARBA" id="ARBA00022723"/>
    </source>
</evidence>
<dbReference type="RefSeq" id="XP_005707389.1">
    <property type="nucleotide sequence ID" value="XM_005707332.1"/>
</dbReference>
<keyword evidence="4 5" id="KW-0862">Zinc</keyword>
<dbReference type="SMART" id="SM00356">
    <property type="entry name" value="ZnF_C3H1"/>
    <property type="match status" value="2"/>
</dbReference>
<feature type="zinc finger region" description="C3H1-type" evidence="5">
    <location>
        <begin position="291"/>
        <end position="319"/>
    </location>
</feature>
<dbReference type="RefSeq" id="XP_005707388.1">
    <property type="nucleotide sequence ID" value="XM_005707331.1"/>
</dbReference>
<dbReference type="Gramene" id="EME30868">
    <property type="protein sequence ID" value="EME30868"/>
    <property type="gene ID" value="Gasu_18820"/>
</dbReference>
<dbReference type="KEGG" id="gsl:Gasu_18820"/>
<dbReference type="GeneID" id="17089563"/>
<dbReference type="InterPro" id="IPR000571">
    <property type="entry name" value="Znf_CCCH"/>
</dbReference>
<dbReference type="Gene3D" id="4.10.1000.10">
    <property type="entry name" value="Zinc finger, CCCH-type"/>
    <property type="match status" value="2"/>
</dbReference>
<evidence type="ECO:0000256" key="4">
    <source>
        <dbReference type="ARBA" id="ARBA00022833"/>
    </source>
</evidence>
<dbReference type="PROSITE" id="PS50103">
    <property type="entry name" value="ZF_C3H1"/>
    <property type="match status" value="2"/>
</dbReference>
<dbReference type="eggNOG" id="KOG1677">
    <property type="taxonomic scope" value="Eukaryota"/>
</dbReference>
<dbReference type="EMBL" id="KB454496">
    <property type="protein sequence ID" value="EME30868.1"/>
    <property type="molecule type" value="Genomic_DNA"/>
</dbReference>
<dbReference type="STRING" id="130081.M2Y4U6"/>
<dbReference type="PANTHER" id="PTHR12547:SF18">
    <property type="entry name" value="PROTEIN TIS11"/>
    <property type="match status" value="1"/>
</dbReference>
<dbReference type="SUPFAM" id="SSF90229">
    <property type="entry name" value="CCCH zinc finger"/>
    <property type="match status" value="2"/>
</dbReference>
<protein>
    <submittedName>
        <fullName evidence="8">Zinc finger protein isoform 1</fullName>
    </submittedName>
    <submittedName>
        <fullName evidence="7">Zinc finger protein isoform 2</fullName>
    </submittedName>
</protein>
<feature type="domain" description="C3H1-type" evidence="6">
    <location>
        <begin position="291"/>
        <end position="319"/>
    </location>
</feature>
<proteinExistence type="predicted"/>
<evidence type="ECO:0000259" key="6">
    <source>
        <dbReference type="PROSITE" id="PS50103"/>
    </source>
</evidence>
<dbReference type="Pfam" id="PF00642">
    <property type="entry name" value="zf-CCCH"/>
    <property type="match status" value="2"/>
</dbReference>
<dbReference type="EMBL" id="KB454496">
    <property type="protein sequence ID" value="EME30869.1"/>
    <property type="molecule type" value="Genomic_DNA"/>
</dbReference>
<dbReference type="Proteomes" id="UP000030680">
    <property type="component" value="Unassembled WGS sequence"/>
</dbReference>
<dbReference type="GO" id="GO:0003729">
    <property type="term" value="F:mRNA binding"/>
    <property type="evidence" value="ECO:0007669"/>
    <property type="project" value="InterPro"/>
</dbReference>
<feature type="domain" description="C3H1-type" evidence="6">
    <location>
        <begin position="253"/>
        <end position="281"/>
    </location>
</feature>
<dbReference type="AlphaFoldDB" id="M2Y4U6"/>
<evidence type="ECO:0000313" key="7">
    <source>
        <dbReference type="EMBL" id="EME30868.1"/>
    </source>
</evidence>
<accession>M2Y4U6</accession>
<organism evidence="8 9">
    <name type="scientific">Galdieria sulphuraria</name>
    <name type="common">Red alga</name>
    <dbReference type="NCBI Taxonomy" id="130081"/>
    <lineage>
        <taxon>Eukaryota</taxon>
        <taxon>Rhodophyta</taxon>
        <taxon>Bangiophyceae</taxon>
        <taxon>Galdieriales</taxon>
        <taxon>Galdieriaceae</taxon>
        <taxon>Galdieria</taxon>
    </lineage>
</organism>
<keyword evidence="3 5" id="KW-0863">Zinc-finger</keyword>
<dbReference type="InterPro" id="IPR045877">
    <property type="entry name" value="ZFP36-like"/>
</dbReference>
<reference evidence="9" key="1">
    <citation type="journal article" date="2013" name="Science">
        <title>Gene transfer from bacteria and archaea facilitated evolution of an extremophilic eukaryote.</title>
        <authorList>
            <person name="Schonknecht G."/>
            <person name="Chen W.H."/>
            <person name="Ternes C.M."/>
            <person name="Barbier G.G."/>
            <person name="Shrestha R.P."/>
            <person name="Stanke M."/>
            <person name="Brautigam A."/>
            <person name="Baker B.J."/>
            <person name="Banfield J.F."/>
            <person name="Garavito R.M."/>
            <person name="Carr K."/>
            <person name="Wilkerson C."/>
            <person name="Rensing S.A."/>
            <person name="Gagneul D."/>
            <person name="Dickenson N.E."/>
            <person name="Oesterhelt C."/>
            <person name="Lercher M.J."/>
            <person name="Weber A.P."/>
        </authorList>
    </citation>
    <scope>NUCLEOTIDE SEQUENCE [LARGE SCALE GENOMIC DNA]</scope>
    <source>
        <strain evidence="9">074W</strain>
    </source>
</reference>
<keyword evidence="9" id="KW-1185">Reference proteome</keyword>
<evidence type="ECO:0000256" key="3">
    <source>
        <dbReference type="ARBA" id="ARBA00022771"/>
    </source>
</evidence>
<dbReference type="OrthoDB" id="410307at2759"/>
<name>M2Y4U6_GALSU</name>
<keyword evidence="2" id="KW-0677">Repeat</keyword>
<gene>
    <name evidence="8" type="ORF">Gasu_18820</name>
</gene>
<keyword evidence="1 5" id="KW-0479">Metal-binding</keyword>
<dbReference type="GO" id="GO:0008270">
    <property type="term" value="F:zinc ion binding"/>
    <property type="evidence" value="ECO:0007669"/>
    <property type="project" value="UniProtKB-KW"/>
</dbReference>
<evidence type="ECO:0000313" key="8">
    <source>
        <dbReference type="EMBL" id="EME30869.1"/>
    </source>
</evidence>
<evidence type="ECO:0000256" key="2">
    <source>
        <dbReference type="ARBA" id="ARBA00022737"/>
    </source>
</evidence>
<dbReference type="InterPro" id="IPR036855">
    <property type="entry name" value="Znf_CCCH_sf"/>
</dbReference>